<sequence length="74" mass="8269">MTELPQKSNSSIFKLFSRHKTENVRHELTGAAFLGTSYAEQYLTVEQLAEVYSDSFIDPENPEKSDGLTAAEAE</sequence>
<name>A0AC34F132_9BILA</name>
<evidence type="ECO:0000313" key="1">
    <source>
        <dbReference type="Proteomes" id="UP000887579"/>
    </source>
</evidence>
<evidence type="ECO:0000313" key="2">
    <source>
        <dbReference type="WBParaSite" id="ES5_v2.g10834.t1"/>
    </source>
</evidence>
<proteinExistence type="predicted"/>
<reference evidence="2" key="1">
    <citation type="submission" date="2022-11" db="UniProtKB">
        <authorList>
            <consortium name="WormBaseParasite"/>
        </authorList>
    </citation>
    <scope>IDENTIFICATION</scope>
</reference>
<dbReference type="Proteomes" id="UP000887579">
    <property type="component" value="Unplaced"/>
</dbReference>
<protein>
    <submittedName>
        <fullName evidence="2">Uncharacterized protein</fullName>
    </submittedName>
</protein>
<dbReference type="WBParaSite" id="ES5_v2.g10834.t1">
    <property type="protein sequence ID" value="ES5_v2.g10834.t1"/>
    <property type="gene ID" value="ES5_v2.g10834"/>
</dbReference>
<accession>A0AC34F132</accession>
<organism evidence="1 2">
    <name type="scientific">Panagrolaimus sp. ES5</name>
    <dbReference type="NCBI Taxonomy" id="591445"/>
    <lineage>
        <taxon>Eukaryota</taxon>
        <taxon>Metazoa</taxon>
        <taxon>Ecdysozoa</taxon>
        <taxon>Nematoda</taxon>
        <taxon>Chromadorea</taxon>
        <taxon>Rhabditida</taxon>
        <taxon>Tylenchina</taxon>
        <taxon>Panagrolaimomorpha</taxon>
        <taxon>Panagrolaimoidea</taxon>
        <taxon>Panagrolaimidae</taxon>
        <taxon>Panagrolaimus</taxon>
    </lineage>
</organism>